<keyword evidence="3" id="KW-1185">Reference proteome</keyword>
<organism evidence="2 3">
    <name type="scientific">Trichoderma longibrachiatum ATCC 18648</name>
    <dbReference type="NCBI Taxonomy" id="983965"/>
    <lineage>
        <taxon>Eukaryota</taxon>
        <taxon>Fungi</taxon>
        <taxon>Dikarya</taxon>
        <taxon>Ascomycota</taxon>
        <taxon>Pezizomycotina</taxon>
        <taxon>Sordariomycetes</taxon>
        <taxon>Hypocreomycetidae</taxon>
        <taxon>Hypocreales</taxon>
        <taxon>Hypocreaceae</taxon>
        <taxon>Trichoderma</taxon>
    </lineage>
</organism>
<evidence type="ECO:0000313" key="2">
    <source>
        <dbReference type="EMBL" id="PTB74271.1"/>
    </source>
</evidence>
<dbReference type="Proteomes" id="UP000240760">
    <property type="component" value="Unassembled WGS sequence"/>
</dbReference>
<feature type="compositionally biased region" description="Basic residues" evidence="1">
    <location>
        <begin position="56"/>
        <end position="67"/>
    </location>
</feature>
<gene>
    <name evidence="2" type="ORF">M440DRAFT_1043196</name>
</gene>
<accession>A0A2T4BY75</accession>
<sequence length="96" mass="11381">MFEPRLPIQPDSITYIQHLGCCLYCHRTFPQVKMHTYLRSTQGISVRPVAPPSLEHKRKHKRKHMHKHEHEHEQEPVIRCQPQPPMHSQAPLLRLA</sequence>
<evidence type="ECO:0000256" key="1">
    <source>
        <dbReference type="SAM" id="MobiDB-lite"/>
    </source>
</evidence>
<evidence type="ECO:0000313" key="3">
    <source>
        <dbReference type="Proteomes" id="UP000240760"/>
    </source>
</evidence>
<proteinExistence type="predicted"/>
<protein>
    <submittedName>
        <fullName evidence="2">Uncharacterized protein</fullName>
    </submittedName>
</protein>
<name>A0A2T4BY75_TRILO</name>
<dbReference type="AlphaFoldDB" id="A0A2T4BY75"/>
<feature type="region of interest" description="Disordered" evidence="1">
    <location>
        <begin position="47"/>
        <end position="96"/>
    </location>
</feature>
<reference evidence="2 3" key="1">
    <citation type="submission" date="2016-07" db="EMBL/GenBank/DDBJ databases">
        <title>Multiple horizontal gene transfer events from other fungi enriched the ability of initially mycotrophic Trichoderma (Ascomycota) to feed on dead plant biomass.</title>
        <authorList>
            <consortium name="DOE Joint Genome Institute"/>
            <person name="Aerts A."/>
            <person name="Atanasova L."/>
            <person name="Chenthamara K."/>
            <person name="Zhang J."/>
            <person name="Grujic M."/>
            <person name="Henrissat B."/>
            <person name="Kuo A."/>
            <person name="Salamov A."/>
            <person name="Lipzen A."/>
            <person name="Labutti K."/>
            <person name="Barry K."/>
            <person name="Miao Y."/>
            <person name="Rahimi M.J."/>
            <person name="Shen Q."/>
            <person name="Grigoriev I.V."/>
            <person name="Kubicek C.P."/>
            <person name="Druzhinina I.S."/>
        </authorList>
    </citation>
    <scope>NUCLEOTIDE SEQUENCE [LARGE SCALE GENOMIC DNA]</scope>
    <source>
        <strain evidence="2 3">ATCC 18648</strain>
    </source>
</reference>
<dbReference type="EMBL" id="KZ679136">
    <property type="protein sequence ID" value="PTB74271.1"/>
    <property type="molecule type" value="Genomic_DNA"/>
</dbReference>